<dbReference type="InterPro" id="IPR036851">
    <property type="entry name" value="Chloroperoxidase-like_sf"/>
</dbReference>
<keyword evidence="4 11" id="KW-0808">Transferase</keyword>
<keyword evidence="7" id="KW-0408">Iron</keyword>
<evidence type="ECO:0000256" key="3">
    <source>
        <dbReference type="ARBA" id="ARBA00022617"/>
    </source>
</evidence>
<dbReference type="PANTHER" id="PTHR33577:SF9">
    <property type="entry name" value="PEROXIDASE STCC"/>
    <property type="match status" value="1"/>
</dbReference>
<dbReference type="Pfam" id="PF01328">
    <property type="entry name" value="Peroxidase_2"/>
    <property type="match status" value="1"/>
</dbReference>
<evidence type="ECO:0000256" key="4">
    <source>
        <dbReference type="ARBA" id="ARBA00022679"/>
    </source>
</evidence>
<dbReference type="GO" id="GO:0046872">
    <property type="term" value="F:metal ion binding"/>
    <property type="evidence" value="ECO:0007669"/>
    <property type="project" value="UniProtKB-KW"/>
</dbReference>
<comment type="cofactor">
    <cofactor evidence="1">
        <name>heme b</name>
        <dbReference type="ChEBI" id="CHEBI:60344"/>
    </cofactor>
</comment>
<keyword evidence="11" id="KW-0328">Glycosyltransferase</keyword>
<dbReference type="SUPFAM" id="SSF47571">
    <property type="entry name" value="Cloroperoxidase"/>
    <property type="match status" value="1"/>
</dbReference>
<keyword evidence="9" id="KW-0732">Signal</keyword>
<dbReference type="EMBL" id="JAAOAO010000208">
    <property type="protein sequence ID" value="KAF5556416.1"/>
    <property type="molecule type" value="Genomic_DNA"/>
</dbReference>
<feature type="chain" id="PRO_5034196290" evidence="9">
    <location>
        <begin position="19"/>
        <end position="709"/>
    </location>
</feature>
<keyword evidence="6" id="KW-0560">Oxidoreductase</keyword>
<evidence type="ECO:0000256" key="2">
    <source>
        <dbReference type="ARBA" id="ARBA00022559"/>
    </source>
</evidence>
<evidence type="ECO:0000313" key="12">
    <source>
        <dbReference type="Proteomes" id="UP000574317"/>
    </source>
</evidence>
<dbReference type="PROSITE" id="PS51405">
    <property type="entry name" value="HEME_HALOPEROXIDASE"/>
    <property type="match status" value="1"/>
</dbReference>
<gene>
    <name evidence="11" type="ORF">FNAPI_5766</name>
</gene>
<proteinExistence type="inferred from homology"/>
<dbReference type="Gene3D" id="3.40.50.2000">
    <property type="entry name" value="Glycogen Phosphorylase B"/>
    <property type="match status" value="1"/>
</dbReference>
<dbReference type="Gene3D" id="1.10.489.10">
    <property type="entry name" value="Chloroperoxidase-like"/>
    <property type="match status" value="1"/>
</dbReference>
<feature type="signal peptide" evidence="9">
    <location>
        <begin position="1"/>
        <end position="18"/>
    </location>
</feature>
<comment type="caution">
    <text evidence="11">The sequence shown here is derived from an EMBL/GenBank/DDBJ whole genome shotgun (WGS) entry which is preliminary data.</text>
</comment>
<feature type="domain" description="Heme haloperoxidase family profile" evidence="10">
    <location>
        <begin position="474"/>
        <end position="702"/>
    </location>
</feature>
<keyword evidence="5" id="KW-0479">Metal-binding</keyword>
<evidence type="ECO:0000256" key="9">
    <source>
        <dbReference type="SAM" id="SignalP"/>
    </source>
</evidence>
<evidence type="ECO:0000259" key="10">
    <source>
        <dbReference type="PROSITE" id="PS51405"/>
    </source>
</evidence>
<keyword evidence="3" id="KW-0349">Heme</keyword>
<accession>A0A8H5N7I8</accession>
<dbReference type="GO" id="GO:0004601">
    <property type="term" value="F:peroxidase activity"/>
    <property type="evidence" value="ECO:0007669"/>
    <property type="project" value="UniProtKB-KW"/>
</dbReference>
<evidence type="ECO:0000256" key="1">
    <source>
        <dbReference type="ARBA" id="ARBA00001970"/>
    </source>
</evidence>
<dbReference type="GO" id="GO:0008194">
    <property type="term" value="F:UDP-glycosyltransferase activity"/>
    <property type="evidence" value="ECO:0007669"/>
    <property type="project" value="InterPro"/>
</dbReference>
<keyword evidence="2" id="KW-0575">Peroxidase</keyword>
<dbReference type="SUPFAM" id="SSF53756">
    <property type="entry name" value="UDP-Glycosyltransferase/glycogen phosphorylase"/>
    <property type="match status" value="1"/>
</dbReference>
<evidence type="ECO:0000313" key="11">
    <source>
        <dbReference type="EMBL" id="KAF5556416.1"/>
    </source>
</evidence>
<comment type="similarity">
    <text evidence="8">Belongs to the chloroperoxidase family.</text>
</comment>
<name>A0A8H5N7I8_9HYPO</name>
<organism evidence="11 12">
    <name type="scientific">Fusarium napiforme</name>
    <dbReference type="NCBI Taxonomy" id="42672"/>
    <lineage>
        <taxon>Eukaryota</taxon>
        <taxon>Fungi</taxon>
        <taxon>Dikarya</taxon>
        <taxon>Ascomycota</taxon>
        <taxon>Pezizomycotina</taxon>
        <taxon>Sordariomycetes</taxon>
        <taxon>Hypocreomycetidae</taxon>
        <taxon>Hypocreales</taxon>
        <taxon>Nectriaceae</taxon>
        <taxon>Fusarium</taxon>
        <taxon>Fusarium fujikuroi species complex</taxon>
    </lineage>
</organism>
<dbReference type="InterPro" id="IPR000028">
    <property type="entry name" value="Chloroperoxidase"/>
</dbReference>
<evidence type="ECO:0000256" key="5">
    <source>
        <dbReference type="ARBA" id="ARBA00022723"/>
    </source>
</evidence>
<keyword evidence="12" id="KW-1185">Reference proteome</keyword>
<dbReference type="InterPro" id="IPR002213">
    <property type="entry name" value="UDP_glucos_trans"/>
</dbReference>
<evidence type="ECO:0000256" key="6">
    <source>
        <dbReference type="ARBA" id="ARBA00023002"/>
    </source>
</evidence>
<dbReference type="Proteomes" id="UP000574317">
    <property type="component" value="Unassembled WGS sequence"/>
</dbReference>
<protein>
    <submittedName>
        <fullName evidence="11">2-hydroxyacylsphingosine 1-beta-galactosyltransferase</fullName>
    </submittedName>
</protein>
<reference evidence="11 12" key="1">
    <citation type="submission" date="2020-05" db="EMBL/GenBank/DDBJ databases">
        <title>Identification and distribution of gene clusters putatively required for synthesis of sphingolipid metabolism inhibitors in phylogenetically diverse species of the filamentous fungus Fusarium.</title>
        <authorList>
            <person name="Kim H.-S."/>
            <person name="Busman M."/>
            <person name="Brown D.W."/>
            <person name="Divon H."/>
            <person name="Uhlig S."/>
            <person name="Proctor R.H."/>
        </authorList>
    </citation>
    <scope>NUCLEOTIDE SEQUENCE [LARGE SCALE GENOMIC DNA]</scope>
    <source>
        <strain evidence="11 12">NRRL 25196</strain>
    </source>
</reference>
<dbReference type="Pfam" id="PF00201">
    <property type="entry name" value="UDPGT"/>
    <property type="match status" value="1"/>
</dbReference>
<evidence type="ECO:0000256" key="7">
    <source>
        <dbReference type="ARBA" id="ARBA00023004"/>
    </source>
</evidence>
<sequence length="709" mass="79050">MFARVLLFTALLITPLVAYFLSLQPSTDYARYVKGRNKTVLFLTNSEPDLSNVHLATASAILENYPDIEVHFASFPAIEQKLERVSSYANIKSPHAKAIIFHGLTGLTFVQVIAKKGRSFISPPGWRGIATLAKHIQLWISPWTFEDHVHLYNELGSIIDEVDPAIVVLDSWFRPAIDATRKRNRQHAFITPNTLVDHFLGIQPFSTRLWKYPAPSSGFPFPVPLLKLPENVYMNIRYVYSAMFTPDMSEKKARLQHIGLGEPMNLFGIHRPGVPWITQNTQGAMIPVELLPPNVTCAGPIIMSGPPADQQDPEIAAWLKKAPTLLINLGSNLAYDESRAEVMAIAIAALLSSTDYQVIWKFNKLGYFSDDFLVHLKPYLDNERLRMPSWLVADPASLLDTGNVVTSVHHGGSNCFHEALAAGVTQVVLPLWADLYNYASLAETRGIGVWGCKNSTPNWTTFFAIVASALPDPKGHEFRAAGPYDRSLLAGRSPCPGLNALANHGYLPRDGSNIDYDMINHAAQAAYNFEDGFYIDAVNMVFQLNISTSNRPSETFHLRDLAQHDQIEVDGSLTRNDIFFGDDLHFDATVFDPVARDLGLNKISRKDKFVTIESAAKATKTRLDLAKRVNPEFNASVHQHETEYGTTALYLLTVWDEQQKAAPKHWVKALLGEDRIAYREGYNKGKTVKTNKQLGAMTQAVRAVVGWKP</sequence>
<evidence type="ECO:0000256" key="8">
    <source>
        <dbReference type="ARBA" id="ARBA00025795"/>
    </source>
</evidence>
<dbReference type="AlphaFoldDB" id="A0A8H5N7I8"/>
<dbReference type="PANTHER" id="PTHR33577">
    <property type="entry name" value="STERIGMATOCYSTIN BIOSYNTHESIS PEROXIDASE STCC-RELATED"/>
    <property type="match status" value="1"/>
</dbReference>